<protein>
    <submittedName>
        <fullName evidence="2">Uncharacterized protein</fullName>
    </submittedName>
</protein>
<name>A0A9P0BW99_CHRIL</name>
<evidence type="ECO:0000313" key="2">
    <source>
        <dbReference type="EMBL" id="CAH0597163.1"/>
    </source>
</evidence>
<proteinExistence type="predicted"/>
<sequence>MDYREIMQNQADDDQDSMSHMQYINDPNEEPGSTLHPQGEVLHVTVRPTYSGLLSIDVSGSQANDVVPQPCSITSGPISPVSSNSSVAGEARQWPTREQQMESSDEEYARIIRKSELLGVPYEAVARRHPSDEDPVDSFVHFVRSLLRSFQDEELKLKVMDDISQSVINAKSEEIKRIKK</sequence>
<gene>
    <name evidence="2" type="ORF">CINC_LOCUS7628</name>
</gene>
<evidence type="ECO:0000313" key="3">
    <source>
        <dbReference type="Proteomes" id="UP001154114"/>
    </source>
</evidence>
<organism evidence="2 3">
    <name type="scientific">Chrysodeixis includens</name>
    <name type="common">Soybean looper</name>
    <name type="synonym">Pseudoplusia includens</name>
    <dbReference type="NCBI Taxonomy" id="689277"/>
    <lineage>
        <taxon>Eukaryota</taxon>
        <taxon>Metazoa</taxon>
        <taxon>Ecdysozoa</taxon>
        <taxon>Arthropoda</taxon>
        <taxon>Hexapoda</taxon>
        <taxon>Insecta</taxon>
        <taxon>Pterygota</taxon>
        <taxon>Neoptera</taxon>
        <taxon>Endopterygota</taxon>
        <taxon>Lepidoptera</taxon>
        <taxon>Glossata</taxon>
        <taxon>Ditrysia</taxon>
        <taxon>Noctuoidea</taxon>
        <taxon>Noctuidae</taxon>
        <taxon>Plusiinae</taxon>
        <taxon>Chrysodeixis</taxon>
    </lineage>
</organism>
<accession>A0A9P0BW99</accession>
<dbReference type="OrthoDB" id="7314146at2759"/>
<evidence type="ECO:0000256" key="1">
    <source>
        <dbReference type="SAM" id="MobiDB-lite"/>
    </source>
</evidence>
<feature type="region of interest" description="Disordered" evidence="1">
    <location>
        <begin position="67"/>
        <end position="104"/>
    </location>
</feature>
<dbReference type="EMBL" id="LR824026">
    <property type="protein sequence ID" value="CAH0597163.1"/>
    <property type="molecule type" value="Genomic_DNA"/>
</dbReference>
<reference evidence="2" key="1">
    <citation type="submission" date="2021-12" db="EMBL/GenBank/DDBJ databases">
        <authorList>
            <person name="King R."/>
        </authorList>
    </citation>
    <scope>NUCLEOTIDE SEQUENCE</scope>
</reference>
<dbReference type="Proteomes" id="UP001154114">
    <property type="component" value="Chromosome 23"/>
</dbReference>
<keyword evidence="3" id="KW-1185">Reference proteome</keyword>
<feature type="compositionally biased region" description="Low complexity" evidence="1">
    <location>
        <begin position="75"/>
        <end position="87"/>
    </location>
</feature>
<dbReference type="AlphaFoldDB" id="A0A9P0BW99"/>
<feature type="region of interest" description="Disordered" evidence="1">
    <location>
        <begin position="1"/>
        <end position="36"/>
    </location>
</feature>